<protein>
    <submittedName>
        <fullName evidence="1">Uncharacterized protein</fullName>
    </submittedName>
</protein>
<comment type="caution">
    <text evidence="1">The sequence shown here is derived from an EMBL/GenBank/DDBJ whole genome shotgun (WGS) entry which is preliminary data.</text>
</comment>
<dbReference type="InParanoid" id="A0A2P5A9N7"/>
<proteinExistence type="predicted"/>
<reference evidence="2" key="1">
    <citation type="submission" date="2016-06" db="EMBL/GenBank/DDBJ databases">
        <title>Parallel loss of symbiosis genes in relatives of nitrogen-fixing non-legume Parasponia.</title>
        <authorList>
            <person name="Van Velzen R."/>
            <person name="Holmer R."/>
            <person name="Bu F."/>
            <person name="Rutten L."/>
            <person name="Van Zeijl A."/>
            <person name="Liu W."/>
            <person name="Santuari L."/>
            <person name="Cao Q."/>
            <person name="Sharma T."/>
            <person name="Shen D."/>
            <person name="Roswanjaya Y."/>
            <person name="Wardhani T."/>
            <person name="Kalhor M.S."/>
            <person name="Jansen J."/>
            <person name="Van den Hoogen J."/>
            <person name="Gungor B."/>
            <person name="Hartog M."/>
            <person name="Hontelez J."/>
            <person name="Verver J."/>
            <person name="Yang W.-C."/>
            <person name="Schijlen E."/>
            <person name="Repin R."/>
            <person name="Schilthuizen M."/>
            <person name="Schranz E."/>
            <person name="Heidstra R."/>
            <person name="Miyata K."/>
            <person name="Fedorova E."/>
            <person name="Kohlen W."/>
            <person name="Bisseling T."/>
            <person name="Smit S."/>
            <person name="Geurts R."/>
        </authorList>
    </citation>
    <scope>NUCLEOTIDE SEQUENCE [LARGE SCALE GENOMIC DNA]</scope>
    <source>
        <strain evidence="2">cv. RG33-2</strain>
    </source>
</reference>
<dbReference type="EMBL" id="JXTC01001033">
    <property type="protein sequence ID" value="PON33251.1"/>
    <property type="molecule type" value="Genomic_DNA"/>
</dbReference>
<evidence type="ECO:0000313" key="2">
    <source>
        <dbReference type="Proteomes" id="UP000237000"/>
    </source>
</evidence>
<dbReference type="OrthoDB" id="10515627at2759"/>
<dbReference type="Proteomes" id="UP000237000">
    <property type="component" value="Unassembled WGS sequence"/>
</dbReference>
<evidence type="ECO:0000313" key="1">
    <source>
        <dbReference type="EMBL" id="PON33251.1"/>
    </source>
</evidence>
<keyword evidence="2" id="KW-1185">Reference proteome</keyword>
<organism evidence="1 2">
    <name type="scientific">Trema orientale</name>
    <name type="common">Charcoal tree</name>
    <name type="synonym">Celtis orientalis</name>
    <dbReference type="NCBI Taxonomy" id="63057"/>
    <lineage>
        <taxon>Eukaryota</taxon>
        <taxon>Viridiplantae</taxon>
        <taxon>Streptophyta</taxon>
        <taxon>Embryophyta</taxon>
        <taxon>Tracheophyta</taxon>
        <taxon>Spermatophyta</taxon>
        <taxon>Magnoliopsida</taxon>
        <taxon>eudicotyledons</taxon>
        <taxon>Gunneridae</taxon>
        <taxon>Pentapetalae</taxon>
        <taxon>rosids</taxon>
        <taxon>fabids</taxon>
        <taxon>Rosales</taxon>
        <taxon>Cannabaceae</taxon>
        <taxon>Trema</taxon>
    </lineage>
</organism>
<name>A0A2P5A9N7_TREOI</name>
<accession>A0A2P5A9N7</accession>
<dbReference type="AlphaFoldDB" id="A0A2P5A9N7"/>
<gene>
    <name evidence="1" type="ORF">TorRG33x02_355190</name>
</gene>
<sequence length="76" mass="8287">MASGYLGLDRRALMCLRDLGSDEGLECAFTASGQMEGFSYTFVALGQIEGLSYALTTSGRTKGIHVPSRPWVRRRA</sequence>